<evidence type="ECO:0008006" key="3">
    <source>
        <dbReference type="Google" id="ProtNLM"/>
    </source>
</evidence>
<dbReference type="Proteomes" id="UP000321662">
    <property type="component" value="Unassembled WGS sequence"/>
</dbReference>
<dbReference type="InterPro" id="IPR043148">
    <property type="entry name" value="TagF_C"/>
</dbReference>
<keyword evidence="2" id="KW-1185">Reference proteome</keyword>
<organism evidence="1 2">
    <name type="scientific">Alkalibacterium kapii</name>
    <dbReference type="NCBI Taxonomy" id="426704"/>
    <lineage>
        <taxon>Bacteria</taxon>
        <taxon>Bacillati</taxon>
        <taxon>Bacillota</taxon>
        <taxon>Bacilli</taxon>
        <taxon>Lactobacillales</taxon>
        <taxon>Carnobacteriaceae</taxon>
        <taxon>Alkalibacterium</taxon>
    </lineage>
</organism>
<dbReference type="GO" id="GO:0047355">
    <property type="term" value="F:CDP-glycerol glycerophosphotransferase activity"/>
    <property type="evidence" value="ECO:0007669"/>
    <property type="project" value="InterPro"/>
</dbReference>
<protein>
    <recommendedName>
        <fullName evidence="3">Teichoic acid biosynthesis protein B</fullName>
    </recommendedName>
</protein>
<dbReference type="OrthoDB" id="9811865at2"/>
<dbReference type="RefSeq" id="WP_146923759.1">
    <property type="nucleotide sequence ID" value="NZ_BJUY01000005.1"/>
</dbReference>
<proteinExistence type="predicted"/>
<dbReference type="PANTHER" id="PTHR37316">
    <property type="entry name" value="TEICHOIC ACID GLYCEROL-PHOSPHATE PRIMASE"/>
    <property type="match status" value="1"/>
</dbReference>
<dbReference type="InterPro" id="IPR007554">
    <property type="entry name" value="Glycerophosphate_synth"/>
</dbReference>
<dbReference type="GO" id="GO:0016020">
    <property type="term" value="C:membrane"/>
    <property type="evidence" value="ECO:0007669"/>
    <property type="project" value="InterPro"/>
</dbReference>
<evidence type="ECO:0000313" key="1">
    <source>
        <dbReference type="EMBL" id="GEK91034.1"/>
    </source>
</evidence>
<dbReference type="InterPro" id="IPR051612">
    <property type="entry name" value="Teichoic_Acid_Biosynth"/>
</dbReference>
<dbReference type="AlphaFoldDB" id="A0A511AS57"/>
<dbReference type="Pfam" id="PF04464">
    <property type="entry name" value="Glyphos_transf"/>
    <property type="match status" value="1"/>
</dbReference>
<name>A0A511AS57_9LACT</name>
<dbReference type="EMBL" id="BJUY01000005">
    <property type="protein sequence ID" value="GEK91034.1"/>
    <property type="molecule type" value="Genomic_DNA"/>
</dbReference>
<reference evidence="1 2" key="1">
    <citation type="submission" date="2019-07" db="EMBL/GenBank/DDBJ databases">
        <title>Whole genome shotgun sequence of Alkalibacterium kapii NBRC 103247.</title>
        <authorList>
            <person name="Hosoyama A."/>
            <person name="Uohara A."/>
            <person name="Ohji S."/>
            <person name="Ichikawa N."/>
        </authorList>
    </citation>
    <scope>NUCLEOTIDE SEQUENCE [LARGE SCALE GENOMIC DNA]</scope>
    <source>
        <strain evidence="1 2">NBRC 103247</strain>
    </source>
</reference>
<sequence>MRHIQYIKQMLKFFLAFVICKTILRSNYSKKIWLIGEKKTEARDNAYHLFKYIRENHPEINAHYVISNDSPDLYKIEKYGNLVSLYSMKHYIYYLTSSKLINSQLSGAFPFWHWFTNAFPFLKNKSQHSIYLKHGVYKDEMDHKVDYSNTQFSLVSCVGDKEKKFFIDTYGYPESVAQSIGLCRFDNLPTEKTSDHRQILVMPTFRNWLVSKNRMEDASDNENSKFIKSEFFKNYLDFFNSEELEKILSKYNYKVVFYPHYSIQSYSKVFKEHINPNIIVADRFHYDVQELLINSSILVTDFSSVFFDFAYMGKPVIYYQFDKENYRKNHYKKGYFNYDSDGFGNIVGNTSDLISEVEECIVRDLKLPCTIKKRVDEFFEYRDNNNCKRTFEFINNL</sequence>
<dbReference type="SUPFAM" id="SSF53756">
    <property type="entry name" value="UDP-Glycosyltransferase/glycogen phosphorylase"/>
    <property type="match status" value="1"/>
</dbReference>
<comment type="caution">
    <text evidence="1">The sequence shown here is derived from an EMBL/GenBank/DDBJ whole genome shotgun (WGS) entry which is preliminary data.</text>
</comment>
<gene>
    <name evidence="1" type="ORF">AKA01nite_06560</name>
</gene>
<evidence type="ECO:0000313" key="2">
    <source>
        <dbReference type="Proteomes" id="UP000321662"/>
    </source>
</evidence>
<dbReference type="Gene3D" id="3.40.50.12580">
    <property type="match status" value="1"/>
</dbReference>
<accession>A0A511AS57</accession>
<dbReference type="PANTHER" id="PTHR37316:SF3">
    <property type="entry name" value="TEICHOIC ACID GLYCEROL-PHOSPHATE TRANSFERASE"/>
    <property type="match status" value="1"/>
</dbReference>